<evidence type="ECO:0000313" key="1">
    <source>
        <dbReference type="Ensembl" id="ENSPLOP00000016204.1"/>
    </source>
</evidence>
<name>A0A8C8X9E9_PANLE</name>
<accession>A0A8C8X9E9</accession>
<reference evidence="1" key="2">
    <citation type="submission" date="2025-08" db="UniProtKB">
        <authorList>
            <consortium name="Ensembl"/>
        </authorList>
    </citation>
    <scope>IDENTIFICATION</scope>
</reference>
<reference evidence="1" key="1">
    <citation type="journal article" date="2019" name="bioRxiv">
        <title>Long live the king: chromosome-level assembly of the lion (Panthera leo) using linked-read, Hi-C, and long read data.</title>
        <authorList>
            <person name="Armstrong E.E."/>
            <person name="Taylor R.W."/>
            <person name="Miller D.E."/>
            <person name="Kaelin C."/>
            <person name="Barsh G."/>
            <person name="Hadly E.A."/>
            <person name="Petrov D."/>
        </authorList>
    </citation>
    <scope>NUCLEOTIDE SEQUENCE [LARGE SCALE GENOMIC DNA]</scope>
</reference>
<protein>
    <submittedName>
        <fullName evidence="1">Uncharacterized protein</fullName>
    </submittedName>
</protein>
<evidence type="ECO:0000313" key="2">
    <source>
        <dbReference type="Proteomes" id="UP000694399"/>
    </source>
</evidence>
<sequence length="65" mass="7556">MDSLPLHFFGYKQVTELTWFVTCLKPPQRAFILCNLISWSLRVLITHNLAMEFLVVPVVLPLFHA</sequence>
<dbReference type="Ensembl" id="ENSPLOT00000017934.1">
    <property type="protein sequence ID" value="ENSPLOP00000016204.1"/>
    <property type="gene ID" value="ENSPLOG00000011841.1"/>
</dbReference>
<proteinExistence type="predicted"/>
<keyword evidence="2" id="KW-1185">Reference proteome</keyword>
<dbReference type="Proteomes" id="UP000694399">
    <property type="component" value="Chromosome C1"/>
</dbReference>
<dbReference type="AlphaFoldDB" id="A0A8C8X9E9"/>
<organism evidence="1 2">
    <name type="scientific">Panthera leo</name>
    <name type="common">Lion</name>
    <dbReference type="NCBI Taxonomy" id="9689"/>
    <lineage>
        <taxon>Eukaryota</taxon>
        <taxon>Metazoa</taxon>
        <taxon>Chordata</taxon>
        <taxon>Craniata</taxon>
        <taxon>Vertebrata</taxon>
        <taxon>Euteleostomi</taxon>
        <taxon>Mammalia</taxon>
        <taxon>Eutheria</taxon>
        <taxon>Laurasiatheria</taxon>
        <taxon>Carnivora</taxon>
        <taxon>Feliformia</taxon>
        <taxon>Felidae</taxon>
        <taxon>Pantherinae</taxon>
        <taxon>Panthera</taxon>
    </lineage>
</organism>
<reference evidence="1" key="3">
    <citation type="submission" date="2025-09" db="UniProtKB">
        <authorList>
            <consortium name="Ensembl"/>
        </authorList>
    </citation>
    <scope>IDENTIFICATION</scope>
</reference>